<proteinExistence type="predicted"/>
<reference evidence="2" key="1">
    <citation type="journal article" date="2021" name="Proc. Natl. Acad. Sci. U.S.A.">
        <title>Three genomes in the algal genus Volvox reveal the fate of a haploid sex-determining region after a transition to homothallism.</title>
        <authorList>
            <person name="Yamamoto K."/>
            <person name="Hamaji T."/>
            <person name="Kawai-Toyooka H."/>
            <person name="Matsuzaki R."/>
            <person name="Takahashi F."/>
            <person name="Nishimura Y."/>
            <person name="Kawachi M."/>
            <person name="Noguchi H."/>
            <person name="Minakuchi Y."/>
            <person name="Umen J.G."/>
            <person name="Toyoda A."/>
            <person name="Nozaki H."/>
        </authorList>
    </citation>
    <scope>NUCLEOTIDE SEQUENCE</scope>
    <source>
        <strain evidence="2">NIES-3785</strain>
    </source>
</reference>
<feature type="transmembrane region" description="Helical" evidence="1">
    <location>
        <begin position="278"/>
        <end position="298"/>
    </location>
</feature>
<protein>
    <submittedName>
        <fullName evidence="2">Uncharacterized protein</fullName>
    </submittedName>
</protein>
<name>A0A8J4FZ35_9CHLO</name>
<comment type="caution">
    <text evidence="2">The sequence shown here is derived from an EMBL/GenBank/DDBJ whole genome shotgun (WGS) entry which is preliminary data.</text>
</comment>
<keyword evidence="1" id="KW-1133">Transmembrane helix</keyword>
<feature type="non-terminal residue" evidence="2">
    <location>
        <position position="299"/>
    </location>
</feature>
<sequence>MGGVASCLSAGYDHAREPANAGQRADGASVIREINEVLVRDVSNEKARQACQTSTDDAFRTTPRMLSLSTAAGLAARHSAVPLDNPVERLCKETGSGLAVLDRVTLEAELRHFPQPVAVLHVAYVTPTPCTSNLDTLNSSIDTPVGKAHGPDAALLLQRSSNDGRVCLVFSTEQGSTAVGCILANTAAVNAMQLRDEQDMLNFLARSFAKDPSLKVLFQDIIKRLLQGQLHTVNHFVPGDFGRSRYFLSMRVKAATPPPHGGCTLSFSPPCANMPAALSQHGLIFFFFFLQGFFVLLYG</sequence>
<evidence type="ECO:0000256" key="1">
    <source>
        <dbReference type="SAM" id="Phobius"/>
    </source>
</evidence>
<accession>A0A8J4FZ35</accession>
<organism evidence="2 3">
    <name type="scientific">Volvox reticuliferus</name>
    <dbReference type="NCBI Taxonomy" id="1737510"/>
    <lineage>
        <taxon>Eukaryota</taxon>
        <taxon>Viridiplantae</taxon>
        <taxon>Chlorophyta</taxon>
        <taxon>core chlorophytes</taxon>
        <taxon>Chlorophyceae</taxon>
        <taxon>CS clade</taxon>
        <taxon>Chlamydomonadales</taxon>
        <taxon>Volvocaceae</taxon>
        <taxon>Volvox</taxon>
    </lineage>
</organism>
<evidence type="ECO:0000313" key="2">
    <source>
        <dbReference type="EMBL" id="GIL95083.1"/>
    </source>
</evidence>
<dbReference type="Proteomes" id="UP000722791">
    <property type="component" value="Unassembled WGS sequence"/>
</dbReference>
<dbReference type="EMBL" id="BNCQ01000002">
    <property type="protein sequence ID" value="GIL95083.1"/>
    <property type="molecule type" value="Genomic_DNA"/>
</dbReference>
<dbReference type="AlphaFoldDB" id="A0A8J4FZ35"/>
<evidence type="ECO:0000313" key="3">
    <source>
        <dbReference type="Proteomes" id="UP000722791"/>
    </source>
</evidence>
<keyword evidence="1" id="KW-0812">Transmembrane</keyword>
<gene>
    <name evidence="2" type="ORF">Vretimale_1170</name>
</gene>
<keyword evidence="1" id="KW-0472">Membrane</keyword>